<dbReference type="RefSeq" id="WP_306711697.1">
    <property type="nucleotide sequence ID" value="NZ_JAUJFI010000238.1"/>
</dbReference>
<feature type="chain" id="PRO_5045920004" evidence="1">
    <location>
        <begin position="29"/>
        <end position="349"/>
    </location>
</feature>
<dbReference type="SUPFAM" id="SSF56436">
    <property type="entry name" value="C-type lectin-like"/>
    <property type="match status" value="1"/>
</dbReference>
<accession>A0ABU0WS53</accession>
<gene>
    <name evidence="3" type="ORF">QSG27_27075</name>
</gene>
<evidence type="ECO:0000313" key="3">
    <source>
        <dbReference type="EMBL" id="MDQ2106384.1"/>
    </source>
</evidence>
<evidence type="ECO:0000313" key="4">
    <source>
        <dbReference type="Proteomes" id="UP001227317"/>
    </source>
</evidence>
<dbReference type="InterPro" id="IPR016187">
    <property type="entry name" value="CTDL_fold"/>
</dbReference>
<dbReference type="Gene3D" id="3.90.1580.10">
    <property type="entry name" value="paralog of FGE (formylglycine-generating enzyme)"/>
    <property type="match status" value="1"/>
</dbReference>
<dbReference type="Pfam" id="PF03781">
    <property type="entry name" value="FGE-sulfatase"/>
    <property type="match status" value="1"/>
</dbReference>
<dbReference type="PANTHER" id="PTHR23150">
    <property type="entry name" value="SULFATASE MODIFYING FACTOR 1, 2"/>
    <property type="match status" value="1"/>
</dbReference>
<sequence length="349" mass="38703">MKLYQTVWRAVAVAALCGALLSPSAARADDRGMLRIVTEPGDAQIFIDGKRRGSSPAEAGQSFAVKLEEGIHVVEARKTEGSSFEYYVRRDDVFVADGTMQTLTLKLARKFIGKGFEPEMVAVPAGSFRMGCMDNREGCPDALPVRLVNVFAFEIGKYEVTFDQWDACVADGGCTHMPGDEGWGRGNRPVINVSWNDIQSYLAWLNRKTGKRYRLPSEAEWEYAARAGTGTSYWWGNAVGSNNANCYNCGSRWDNKQTAPVGSFKPNHFGLYDVHGNVGELVADCWHGSYKGAPSDSSAWTTGKCEDRITRGGSWFRYPWNFASAYRVYISPDFRVNDVGFRVARTITP</sequence>
<dbReference type="InterPro" id="IPR005532">
    <property type="entry name" value="SUMF_dom"/>
</dbReference>
<dbReference type="Proteomes" id="UP001227317">
    <property type="component" value="Unassembled WGS sequence"/>
</dbReference>
<evidence type="ECO:0000259" key="2">
    <source>
        <dbReference type="Pfam" id="PF03781"/>
    </source>
</evidence>
<dbReference type="PANTHER" id="PTHR23150:SF35">
    <property type="entry name" value="BLL6746 PROTEIN"/>
    <property type="match status" value="1"/>
</dbReference>
<reference evidence="3 4" key="1">
    <citation type="submission" date="2023-06" db="EMBL/GenBank/DDBJ databases">
        <title>Azospirillum isscasensis sp.nov, a bacterium isolated from rhizosphere soil of rice.</title>
        <authorList>
            <person name="Wang H."/>
        </authorList>
    </citation>
    <scope>NUCLEOTIDE SEQUENCE [LARGE SCALE GENOMIC DNA]</scope>
    <source>
        <strain evidence="3 4">C340-1</strain>
    </source>
</reference>
<comment type="caution">
    <text evidence="3">The sequence shown here is derived from an EMBL/GenBank/DDBJ whole genome shotgun (WGS) entry which is preliminary data.</text>
</comment>
<name>A0ABU0WS53_9PROT</name>
<dbReference type="EMBL" id="JAUJFI010000238">
    <property type="protein sequence ID" value="MDQ2106384.1"/>
    <property type="molecule type" value="Genomic_DNA"/>
</dbReference>
<feature type="signal peptide" evidence="1">
    <location>
        <begin position="1"/>
        <end position="28"/>
    </location>
</feature>
<organism evidence="3 4">
    <name type="scientific">Azospirillum isscasi</name>
    <dbReference type="NCBI Taxonomy" id="3053926"/>
    <lineage>
        <taxon>Bacteria</taxon>
        <taxon>Pseudomonadati</taxon>
        <taxon>Pseudomonadota</taxon>
        <taxon>Alphaproteobacteria</taxon>
        <taxon>Rhodospirillales</taxon>
        <taxon>Azospirillaceae</taxon>
        <taxon>Azospirillum</taxon>
    </lineage>
</organism>
<keyword evidence="4" id="KW-1185">Reference proteome</keyword>
<protein>
    <submittedName>
        <fullName evidence="3">Formylglycine-generating enzyme family protein</fullName>
    </submittedName>
</protein>
<evidence type="ECO:0000256" key="1">
    <source>
        <dbReference type="SAM" id="SignalP"/>
    </source>
</evidence>
<dbReference type="InterPro" id="IPR042095">
    <property type="entry name" value="SUMF_sf"/>
</dbReference>
<dbReference type="InterPro" id="IPR051043">
    <property type="entry name" value="Sulfatase_Mod_Factor_Kinase"/>
</dbReference>
<keyword evidence="1" id="KW-0732">Signal</keyword>
<feature type="domain" description="Sulfatase-modifying factor enzyme-like" evidence="2">
    <location>
        <begin position="117"/>
        <end position="345"/>
    </location>
</feature>
<proteinExistence type="predicted"/>